<keyword evidence="2" id="KW-1185">Reference proteome</keyword>
<dbReference type="Proteomes" id="UP001497382">
    <property type="component" value="Unassembled WGS sequence"/>
</dbReference>
<evidence type="ECO:0000313" key="2">
    <source>
        <dbReference type="Proteomes" id="UP001497382"/>
    </source>
</evidence>
<protein>
    <submittedName>
        <fullName evidence="1">Uncharacterized protein</fullName>
    </submittedName>
</protein>
<evidence type="ECO:0000313" key="1">
    <source>
        <dbReference type="EMBL" id="CAL1284088.1"/>
    </source>
</evidence>
<comment type="caution">
    <text evidence="1">The sequence shown here is derived from an EMBL/GenBank/DDBJ whole genome shotgun (WGS) entry which is preliminary data.</text>
</comment>
<dbReference type="AlphaFoldDB" id="A0AAV2AMX4"/>
<accession>A0AAV2AMX4</accession>
<gene>
    <name evidence="1" type="ORF">LARSCL_LOCUS12949</name>
</gene>
<sequence length="77" mass="8634">MPFETGSSGEKLIETFPGQDHGQDYSFHINNVCRWIFKVGKEFDFTTADDKTAAGSSGENLSRPPQVKIMTRTMVFT</sequence>
<proteinExistence type="predicted"/>
<reference evidence="1 2" key="1">
    <citation type="submission" date="2024-04" db="EMBL/GenBank/DDBJ databases">
        <authorList>
            <person name="Rising A."/>
            <person name="Reimegard J."/>
            <person name="Sonavane S."/>
            <person name="Akerstrom W."/>
            <person name="Nylinder S."/>
            <person name="Hedman E."/>
            <person name="Kallberg Y."/>
        </authorList>
    </citation>
    <scope>NUCLEOTIDE SEQUENCE [LARGE SCALE GENOMIC DNA]</scope>
</reference>
<dbReference type="EMBL" id="CAXIEN010000175">
    <property type="protein sequence ID" value="CAL1284088.1"/>
    <property type="molecule type" value="Genomic_DNA"/>
</dbReference>
<name>A0AAV2AMX4_9ARAC</name>
<organism evidence="1 2">
    <name type="scientific">Larinioides sclopetarius</name>
    <dbReference type="NCBI Taxonomy" id="280406"/>
    <lineage>
        <taxon>Eukaryota</taxon>
        <taxon>Metazoa</taxon>
        <taxon>Ecdysozoa</taxon>
        <taxon>Arthropoda</taxon>
        <taxon>Chelicerata</taxon>
        <taxon>Arachnida</taxon>
        <taxon>Araneae</taxon>
        <taxon>Araneomorphae</taxon>
        <taxon>Entelegynae</taxon>
        <taxon>Araneoidea</taxon>
        <taxon>Araneidae</taxon>
        <taxon>Larinioides</taxon>
    </lineage>
</organism>